<protein>
    <submittedName>
        <fullName evidence="2">Uncharacterized protein</fullName>
    </submittedName>
</protein>
<dbReference type="Proteomes" id="UP000531561">
    <property type="component" value="Unassembled WGS sequence"/>
</dbReference>
<evidence type="ECO:0000256" key="1">
    <source>
        <dbReference type="SAM" id="MobiDB-lite"/>
    </source>
</evidence>
<organism evidence="2 3">
    <name type="scientific">Botrytis fragariae</name>
    <dbReference type="NCBI Taxonomy" id="1964551"/>
    <lineage>
        <taxon>Eukaryota</taxon>
        <taxon>Fungi</taxon>
        <taxon>Dikarya</taxon>
        <taxon>Ascomycota</taxon>
        <taxon>Pezizomycotina</taxon>
        <taxon>Leotiomycetes</taxon>
        <taxon>Helotiales</taxon>
        <taxon>Sclerotiniaceae</taxon>
        <taxon>Botrytis</taxon>
    </lineage>
</organism>
<name>A0A8H6B2I0_9HELO</name>
<feature type="compositionally biased region" description="Low complexity" evidence="1">
    <location>
        <begin position="43"/>
        <end position="54"/>
    </location>
</feature>
<gene>
    <name evidence="2" type="ORF">Bfra_000019</name>
</gene>
<dbReference type="RefSeq" id="XP_037196803.1">
    <property type="nucleotide sequence ID" value="XM_037330470.1"/>
</dbReference>
<keyword evidence="3" id="KW-1185">Reference proteome</keyword>
<dbReference type="AlphaFoldDB" id="A0A8H6B2I0"/>
<proteinExistence type="predicted"/>
<dbReference type="GeneID" id="59254162"/>
<comment type="caution">
    <text evidence="2">The sequence shown here is derived from an EMBL/GenBank/DDBJ whole genome shotgun (WGS) entry which is preliminary data.</text>
</comment>
<sequence length="391" mass="42508">MTGENKSCPSFSIGYGTPDRCSPESDRLSDSAPSLSVPRIAESTTQSTSSTYDTSEAKRESQGFVAPLRGDAPWNVRFQKTEEILEDGFCEEKRRLGIGRPQKFDIVFDHFGCVKTSNISVAASMNVNWEIDVHVNVQYITSEQGEGNLLSAAERISRRDYDLIGFAAFVPEAAPLYTTFSSVAGKVSPNKRIQLLHGRPHEIARACISDNEIYIDTTYFHSIVQGSCGNTEIEIEAITQLNHKLSTSSNYSSTSSSISSSSPHTASPRWSPDTNQSHDSPSPRSFTKLPLLSPEQVQESSIPTSSISFQSTPELASPASQFLVQGHLLAVQPAVTQEALASSDRISIDAVRLPTTPDNSSGKQRPLQTPPVAVFDSIAKSAQRSSYVVVI</sequence>
<evidence type="ECO:0000313" key="2">
    <source>
        <dbReference type="EMBL" id="KAF5877857.1"/>
    </source>
</evidence>
<feature type="compositionally biased region" description="Polar residues" evidence="1">
    <location>
        <begin position="272"/>
        <end position="285"/>
    </location>
</feature>
<feature type="compositionally biased region" description="Polar residues" evidence="1">
    <location>
        <begin position="1"/>
        <end position="10"/>
    </location>
</feature>
<feature type="compositionally biased region" description="Low complexity" evidence="1">
    <location>
        <begin position="252"/>
        <end position="267"/>
    </location>
</feature>
<accession>A0A8H6B2I0</accession>
<dbReference type="EMBL" id="JABFCT010000002">
    <property type="protein sequence ID" value="KAF5877857.1"/>
    <property type="molecule type" value="Genomic_DNA"/>
</dbReference>
<reference evidence="2 3" key="1">
    <citation type="journal article" date="2020" name="Phytopathology">
        <title>A high-quality genome resource of Botrytis fragariae, a new and rapidly spreading fungal pathogen causing strawberry gray mold in the U.S.A.</title>
        <authorList>
            <person name="Wu Y."/>
            <person name="Saski C.A."/>
            <person name="Schnabel G."/>
            <person name="Xiao S."/>
            <person name="Hu M."/>
        </authorList>
    </citation>
    <scope>NUCLEOTIDE SEQUENCE [LARGE SCALE GENOMIC DNA]</scope>
    <source>
        <strain evidence="2 3">BVB16</strain>
    </source>
</reference>
<dbReference type="OrthoDB" id="3547882at2759"/>
<feature type="region of interest" description="Disordered" evidence="1">
    <location>
        <begin position="252"/>
        <end position="288"/>
    </location>
</feature>
<feature type="region of interest" description="Disordered" evidence="1">
    <location>
        <begin position="1"/>
        <end position="64"/>
    </location>
</feature>
<evidence type="ECO:0000313" key="3">
    <source>
        <dbReference type="Proteomes" id="UP000531561"/>
    </source>
</evidence>